<dbReference type="GO" id="GO:0030638">
    <property type="term" value="P:polyketide metabolic process"/>
    <property type="evidence" value="ECO:0007669"/>
    <property type="project" value="InterPro"/>
</dbReference>
<dbReference type="OrthoDB" id="5440at2759"/>
<evidence type="ECO:0000313" key="2">
    <source>
        <dbReference type="Proteomes" id="UP000703269"/>
    </source>
</evidence>
<organism evidence="1 2">
    <name type="scientific">Phanerochaete sordida</name>
    <dbReference type="NCBI Taxonomy" id="48140"/>
    <lineage>
        <taxon>Eukaryota</taxon>
        <taxon>Fungi</taxon>
        <taxon>Dikarya</taxon>
        <taxon>Basidiomycota</taxon>
        <taxon>Agaricomycotina</taxon>
        <taxon>Agaricomycetes</taxon>
        <taxon>Polyporales</taxon>
        <taxon>Phanerochaetaceae</taxon>
        <taxon>Phanerochaete</taxon>
    </lineage>
</organism>
<dbReference type="Gene3D" id="3.10.450.50">
    <property type="match status" value="1"/>
</dbReference>
<gene>
    <name evidence="1" type="ORF">PsYK624_017850</name>
</gene>
<protein>
    <submittedName>
        <fullName evidence="1">NTF2-like protein</fullName>
    </submittedName>
</protein>
<evidence type="ECO:0000313" key="1">
    <source>
        <dbReference type="EMBL" id="GJE85706.1"/>
    </source>
</evidence>
<comment type="caution">
    <text evidence="1">The sequence shown here is derived from an EMBL/GenBank/DDBJ whole genome shotgun (WGS) entry which is preliminary data.</text>
</comment>
<proteinExistence type="predicted"/>
<sequence>MSFVYKNAVAAVSKPSLLVILCPEDQSGWCKQLAEEGYDVAHIFSLSQAADTAVEISKAVGDGPRGWAILTYGLKYSASSLLSAAPSTRLPQAAVHFCPSIATGDELLIHRKDKTLVPTLVHLASSQEDLHASIVKHSVDPGYEIEVSDFNPVTVQTYPKVSANPPFPFTTLPPLLQLQAAATIVDSYLRSAVGLSYTRSLELLKRHLGPHYDLEKLWEMHTYYEFAERDASKTMSTMVATPYVNHIPTMTGGLGHDELARFYKYHFTKENVTPPDTELITISRTVGADRIIDEMIFKCTHTTEIDYFLPGVAPTGKPLEIALVGVVAFRGDKLTFEHIYWDQASALVQLGLLSTKELPVAGVEVARKVVNPFGLPSNTLMAKWKESEGLPLTDD</sequence>
<dbReference type="SUPFAM" id="SSF54427">
    <property type="entry name" value="NTF2-like"/>
    <property type="match status" value="1"/>
</dbReference>
<name>A0A9P3L837_9APHY</name>
<accession>A0A9P3L837</accession>
<dbReference type="PANTHER" id="PTHR38436:SF3">
    <property type="entry name" value="CARBOXYMETHYLENEBUTENOLIDASE-RELATED"/>
    <property type="match status" value="1"/>
</dbReference>
<dbReference type="PANTHER" id="PTHR38436">
    <property type="entry name" value="POLYKETIDE CYCLASE SNOAL-LIKE DOMAIN"/>
    <property type="match status" value="1"/>
</dbReference>
<dbReference type="EMBL" id="BPQB01000003">
    <property type="protein sequence ID" value="GJE85706.1"/>
    <property type="molecule type" value="Genomic_DNA"/>
</dbReference>
<reference evidence="1 2" key="1">
    <citation type="submission" date="2021-08" db="EMBL/GenBank/DDBJ databases">
        <title>Draft Genome Sequence of Phanerochaete sordida strain YK-624.</title>
        <authorList>
            <person name="Mori T."/>
            <person name="Dohra H."/>
            <person name="Suzuki T."/>
            <person name="Kawagishi H."/>
            <person name="Hirai H."/>
        </authorList>
    </citation>
    <scope>NUCLEOTIDE SEQUENCE [LARGE SCALE GENOMIC DNA]</scope>
    <source>
        <strain evidence="1 2">YK-624</strain>
    </source>
</reference>
<keyword evidence="2" id="KW-1185">Reference proteome</keyword>
<dbReference type="Proteomes" id="UP000703269">
    <property type="component" value="Unassembled WGS sequence"/>
</dbReference>
<dbReference type="InterPro" id="IPR009959">
    <property type="entry name" value="Cyclase_SnoaL-like"/>
</dbReference>
<dbReference type="AlphaFoldDB" id="A0A9P3L837"/>
<dbReference type="InterPro" id="IPR032710">
    <property type="entry name" value="NTF2-like_dom_sf"/>
</dbReference>
<dbReference type="Pfam" id="PF07366">
    <property type="entry name" value="SnoaL"/>
    <property type="match status" value="1"/>
</dbReference>